<keyword evidence="3" id="KW-1185">Reference proteome</keyword>
<reference evidence="2 3" key="1">
    <citation type="submission" date="2016-10" db="EMBL/GenBank/DDBJ databases">
        <authorList>
            <person name="de Groot N.N."/>
        </authorList>
    </citation>
    <scope>NUCLEOTIDE SEQUENCE [LARGE SCALE GENOMIC DNA]</scope>
    <source>
        <strain evidence="2 3">DSM 8537</strain>
    </source>
</reference>
<dbReference type="EMBL" id="FOPU01000016">
    <property type="protein sequence ID" value="SFH51944.1"/>
    <property type="molecule type" value="Genomic_DNA"/>
</dbReference>
<dbReference type="STRING" id="34004.SAMN04488021_11639"/>
<feature type="region of interest" description="Disordered" evidence="1">
    <location>
        <begin position="247"/>
        <end position="297"/>
    </location>
</feature>
<dbReference type="Proteomes" id="UP000183635">
    <property type="component" value="Unassembled WGS sequence"/>
</dbReference>
<name>A0A1I3APG9_9RHOB</name>
<feature type="region of interest" description="Disordered" evidence="1">
    <location>
        <begin position="147"/>
        <end position="182"/>
    </location>
</feature>
<feature type="compositionally biased region" description="Gly residues" evidence="1">
    <location>
        <begin position="268"/>
        <end position="278"/>
    </location>
</feature>
<evidence type="ECO:0000313" key="2">
    <source>
        <dbReference type="EMBL" id="SFH51944.1"/>
    </source>
</evidence>
<evidence type="ECO:0000313" key="3">
    <source>
        <dbReference type="Proteomes" id="UP000183635"/>
    </source>
</evidence>
<organism evidence="2 3">
    <name type="scientific">Paracoccus aminovorans</name>
    <dbReference type="NCBI Taxonomy" id="34004"/>
    <lineage>
        <taxon>Bacteria</taxon>
        <taxon>Pseudomonadati</taxon>
        <taxon>Pseudomonadota</taxon>
        <taxon>Alphaproteobacteria</taxon>
        <taxon>Rhodobacterales</taxon>
        <taxon>Paracoccaceae</taxon>
        <taxon>Paracoccus</taxon>
    </lineage>
</organism>
<dbReference type="AlphaFoldDB" id="A0A1I3APG9"/>
<accession>A0A1I3APG9</accession>
<evidence type="ECO:0000256" key="1">
    <source>
        <dbReference type="SAM" id="MobiDB-lite"/>
    </source>
</evidence>
<protein>
    <submittedName>
        <fullName evidence="2">Uncharacterized protein</fullName>
    </submittedName>
</protein>
<feature type="region of interest" description="Disordered" evidence="1">
    <location>
        <begin position="60"/>
        <end position="90"/>
    </location>
</feature>
<gene>
    <name evidence="2" type="ORF">SAMN04488021_11639</name>
</gene>
<sequence>MLRHAPLPPGRCLPPSWLDDLPSLSGRWHDGVDPCRLPGSEALERCRRHWFASLGTGLPEATTTARSSADAVPTSARNRGSKPPNVPASQWRVDAKTSARSVVGFSLERTRSVTGLQPARKPGHCLEPVPARAHFGKSEGGRCGCHHRYRRRPAGADRKPGNRRNRPSRGVAGTSRRSGPRVRLVCRGKDGSASVPGTPQRKLSAKALADGVSPALSRRFAARTARSDMRARISAYLGTQVSGGKGYGTPAPAAGNRIRPGTRRAAGRGSGLRPGCRGGSPCPGPAPEACRRTSRRD</sequence>
<proteinExistence type="predicted"/>